<dbReference type="EMBL" id="MPUK01000005">
    <property type="protein sequence ID" value="ONH67130.1"/>
    <property type="molecule type" value="Genomic_DNA"/>
</dbReference>
<gene>
    <name evidence="2" type="ORF">BON22_2839</name>
    <name evidence="1" type="ORF">CYFA0S_11e00716g</name>
</gene>
<sequence length="165" mass="18167">MLRSGISRARVGLIYTRASSRAFSSIPARLSDHSDDGHHHEEAPEEHLADNPKYLAVGALLVGALGFLGFDVYYSKIYGDSYFGKLIHPTPDAEIATANVEYQERLDKSAEVYDALYAQPVRSPFRETLSTQPIAAGSPFNRAPGASINLNAIGERRELKRSIFD</sequence>
<dbReference type="Proteomes" id="UP000189513">
    <property type="component" value="Unassembled WGS sequence"/>
</dbReference>
<evidence type="ECO:0000313" key="2">
    <source>
        <dbReference type="EMBL" id="ONH67130.1"/>
    </source>
</evidence>
<protein>
    <submittedName>
        <fullName evidence="1">CYFA0S11e00716g1_1</fullName>
    </submittedName>
</protein>
<dbReference type="EMBL" id="LK052896">
    <property type="protein sequence ID" value="CDR43144.1"/>
    <property type="molecule type" value="Genomic_DNA"/>
</dbReference>
<reference evidence="1" key="1">
    <citation type="journal article" date="2014" name="Genome Announc.">
        <title>Genome sequence of the yeast Cyberlindnera fabianii (Hansenula fabianii).</title>
        <authorList>
            <person name="Freel K.C."/>
            <person name="Sarilar V."/>
            <person name="Neuveglise C."/>
            <person name="Devillers H."/>
            <person name="Friedrich A."/>
            <person name="Schacherer J."/>
        </authorList>
    </citation>
    <scope>NUCLEOTIDE SEQUENCE</scope>
    <source>
        <strain evidence="1">YJS4271</strain>
    </source>
</reference>
<dbReference type="OMA" id="TANVEYQ"/>
<proteinExistence type="predicted"/>
<dbReference type="VEuPathDB" id="FungiDB:BON22_2839"/>
<reference evidence="3" key="2">
    <citation type="journal article" date="2017" name="Genome Announc.">
        <title>Genome sequences of Cyberlindnera fabianii 65, Pichia kudriavzevii 129, and Saccharomyces cerevisiae 131 isolated from fermented masau fruits in Zimbabwe.</title>
        <authorList>
            <person name="van Rijswijck I.M.H."/>
            <person name="Derks M.F.L."/>
            <person name="Abee T."/>
            <person name="de Ridder D."/>
            <person name="Smid E.J."/>
        </authorList>
    </citation>
    <scope>NUCLEOTIDE SEQUENCE [LARGE SCALE GENOMIC DNA]</scope>
    <source>
        <strain evidence="3">65</strain>
    </source>
</reference>
<keyword evidence="3" id="KW-1185">Reference proteome</keyword>
<name>A0A061B022_CYBFA</name>
<dbReference type="AlphaFoldDB" id="A0A061B022"/>
<organism evidence="1">
    <name type="scientific">Cyberlindnera fabianii</name>
    <name type="common">Yeast</name>
    <name type="synonym">Hansenula fabianii</name>
    <dbReference type="NCBI Taxonomy" id="36022"/>
    <lineage>
        <taxon>Eukaryota</taxon>
        <taxon>Fungi</taxon>
        <taxon>Dikarya</taxon>
        <taxon>Ascomycota</taxon>
        <taxon>Saccharomycotina</taxon>
        <taxon>Saccharomycetes</taxon>
        <taxon>Phaffomycetales</taxon>
        <taxon>Phaffomycetaceae</taxon>
        <taxon>Cyberlindnera</taxon>
    </lineage>
</organism>
<evidence type="ECO:0000313" key="3">
    <source>
        <dbReference type="Proteomes" id="UP000189513"/>
    </source>
</evidence>
<dbReference type="OrthoDB" id="10488675at2759"/>
<evidence type="ECO:0000313" key="1">
    <source>
        <dbReference type="EMBL" id="CDR43144.1"/>
    </source>
</evidence>
<reference evidence="2" key="3">
    <citation type="submission" date="2017-01" db="EMBL/GenBank/DDBJ databases">
        <authorList>
            <person name="Mah S.A."/>
            <person name="Swanson W.J."/>
            <person name="Moy G.W."/>
            <person name="Vacquier V.D."/>
        </authorList>
    </citation>
    <scope>NUCLEOTIDE SEQUENCE [LARGE SCALE GENOMIC DNA]</scope>
    <source>
        <strain evidence="2">65</strain>
    </source>
</reference>
<accession>A0A061B022</accession>